<proteinExistence type="predicted"/>
<dbReference type="EMBL" id="GL945439">
    <property type="protein sequence ID" value="EGO21144.1"/>
    <property type="molecule type" value="Genomic_DNA"/>
</dbReference>
<name>F8P6S8_SERL9</name>
<protein>
    <submittedName>
        <fullName evidence="1">Uncharacterized protein</fullName>
    </submittedName>
</protein>
<gene>
    <name evidence="1" type="ORF">SERLADRAFT_475921</name>
</gene>
<dbReference type="HOGENOM" id="CLU_2098315_0_0_1"/>
<dbReference type="Proteomes" id="UP000008064">
    <property type="component" value="Unassembled WGS sequence"/>
</dbReference>
<sequence>MRCDVNPSAGVRREISCLDQVPQVKITRVGVGHVNADCKCKVKVAQSLQDSANMVTADRSNFAPNSCLVLRFTPKKHGEVQRAIPYCDGHGITCSSSGRSTVPVYKWHVKMGPEKS</sequence>
<accession>F8P6S8</accession>
<dbReference type="GeneID" id="18820715"/>
<reference evidence="1" key="1">
    <citation type="submission" date="2011-04" db="EMBL/GenBank/DDBJ databases">
        <title>Evolution of plant cell wall degrading machinery underlies the functional diversity of forest fungi.</title>
        <authorList>
            <consortium name="US DOE Joint Genome Institute (JGI-PGF)"/>
            <person name="Eastwood D.C."/>
            <person name="Floudas D."/>
            <person name="Binder M."/>
            <person name="Majcherczyk A."/>
            <person name="Schneider P."/>
            <person name="Aerts A."/>
            <person name="Asiegbu F.O."/>
            <person name="Baker S.E."/>
            <person name="Barry K."/>
            <person name="Bendiksby M."/>
            <person name="Blumentritt M."/>
            <person name="Coutinho P.M."/>
            <person name="Cullen D."/>
            <person name="Cullen D."/>
            <person name="Gathman A."/>
            <person name="Goodell B."/>
            <person name="Henrissat B."/>
            <person name="Ihrmark K."/>
            <person name="Kauserud H."/>
            <person name="Kohler A."/>
            <person name="LaButti K."/>
            <person name="Lapidus A."/>
            <person name="Lavin J.L."/>
            <person name="Lee Y.-H."/>
            <person name="Lindquist E."/>
            <person name="Lilly W."/>
            <person name="Lucas S."/>
            <person name="Morin E."/>
            <person name="Murat C."/>
            <person name="Oguiza J.A."/>
            <person name="Park J."/>
            <person name="Pisabarro A.G."/>
            <person name="Riley R."/>
            <person name="Rosling A."/>
            <person name="Salamov A."/>
            <person name="Schmidt O."/>
            <person name="Schmutz J."/>
            <person name="Skrede I."/>
            <person name="Stenlid J."/>
            <person name="Wiebenga A."/>
            <person name="Xie X."/>
            <person name="Kues U."/>
            <person name="Hibbett D.S."/>
            <person name="Hoffmeister D."/>
            <person name="Hogberg N."/>
            <person name="Martin F."/>
            <person name="Grigoriev I.V."/>
            <person name="Watkinson S.C."/>
        </authorList>
    </citation>
    <scope>NUCLEOTIDE SEQUENCE</scope>
    <source>
        <strain evidence="1">S7.9</strain>
    </source>
</reference>
<dbReference type="RefSeq" id="XP_007322101.1">
    <property type="nucleotide sequence ID" value="XM_007322039.1"/>
</dbReference>
<dbReference type="AlphaFoldDB" id="F8P6S8"/>
<dbReference type="KEGG" id="sla:SERLADRAFT_475921"/>
<organism>
    <name type="scientific">Serpula lacrymans var. lacrymans (strain S7.9)</name>
    <name type="common">Dry rot fungus</name>
    <dbReference type="NCBI Taxonomy" id="578457"/>
    <lineage>
        <taxon>Eukaryota</taxon>
        <taxon>Fungi</taxon>
        <taxon>Dikarya</taxon>
        <taxon>Basidiomycota</taxon>
        <taxon>Agaricomycotina</taxon>
        <taxon>Agaricomycetes</taxon>
        <taxon>Agaricomycetidae</taxon>
        <taxon>Boletales</taxon>
        <taxon>Coniophorineae</taxon>
        <taxon>Serpulaceae</taxon>
        <taxon>Serpula</taxon>
    </lineage>
</organism>
<evidence type="ECO:0000313" key="1">
    <source>
        <dbReference type="EMBL" id="EGO21144.1"/>
    </source>
</evidence>